<sequence length="167" mass="18017">MAQEQTLQLRLRVLTRDEYFAVAALALFASHVVLGWFPTMDVATISSRKFTSLIRLIFNIAYSVSLAGVSSALFTFSARVLGVPDLEKLNVAPLGVAASGAVAGLFLFQAILGGSSWLAWFFLAIDTVVLKVALFVTVATLAGGLYGWVFQIGRDKRQVTGLTNKTQ</sequence>
<dbReference type="EMBL" id="JAEPRA010000021">
    <property type="protein sequence ID" value="KAG2172985.1"/>
    <property type="molecule type" value="Genomic_DNA"/>
</dbReference>
<feature type="transmembrane region" description="Helical" evidence="1">
    <location>
        <begin position="89"/>
        <end position="111"/>
    </location>
</feature>
<name>A0A8H7U8B1_9FUNG</name>
<evidence type="ECO:0000313" key="2">
    <source>
        <dbReference type="EMBL" id="KAG2172985.1"/>
    </source>
</evidence>
<protein>
    <submittedName>
        <fullName evidence="2">Uncharacterized protein</fullName>
    </submittedName>
</protein>
<evidence type="ECO:0000256" key="1">
    <source>
        <dbReference type="SAM" id="Phobius"/>
    </source>
</evidence>
<proteinExistence type="predicted"/>
<keyword evidence="1" id="KW-1133">Transmembrane helix</keyword>
<keyword evidence="1" id="KW-0812">Transmembrane</keyword>
<dbReference type="AlphaFoldDB" id="A0A8H7U8B1"/>
<gene>
    <name evidence="2" type="ORF">INT44_004726</name>
</gene>
<comment type="caution">
    <text evidence="2">The sequence shown here is derived from an EMBL/GenBank/DDBJ whole genome shotgun (WGS) entry which is preliminary data.</text>
</comment>
<evidence type="ECO:0000313" key="3">
    <source>
        <dbReference type="Proteomes" id="UP000612746"/>
    </source>
</evidence>
<keyword evidence="1" id="KW-0472">Membrane</keyword>
<feature type="transmembrane region" description="Helical" evidence="1">
    <location>
        <begin position="20"/>
        <end position="37"/>
    </location>
</feature>
<dbReference type="OrthoDB" id="2403110at2759"/>
<dbReference type="Proteomes" id="UP000612746">
    <property type="component" value="Unassembled WGS sequence"/>
</dbReference>
<accession>A0A8H7U8B1</accession>
<reference evidence="2" key="1">
    <citation type="submission" date="2020-12" db="EMBL/GenBank/DDBJ databases">
        <title>Metabolic potential, ecology and presence of endohyphal bacteria is reflected in genomic diversity of Mucoromycotina.</title>
        <authorList>
            <person name="Muszewska A."/>
            <person name="Okrasinska A."/>
            <person name="Steczkiewicz K."/>
            <person name="Drgas O."/>
            <person name="Orlowska M."/>
            <person name="Perlinska-Lenart U."/>
            <person name="Aleksandrzak-Piekarczyk T."/>
            <person name="Szatraj K."/>
            <person name="Zielenkiewicz U."/>
            <person name="Pilsyk S."/>
            <person name="Malc E."/>
            <person name="Mieczkowski P."/>
            <person name="Kruszewska J.S."/>
            <person name="Biernat P."/>
            <person name="Pawlowska J."/>
        </authorList>
    </citation>
    <scope>NUCLEOTIDE SEQUENCE</scope>
    <source>
        <strain evidence="2">WA0000051536</strain>
    </source>
</reference>
<organism evidence="2 3">
    <name type="scientific">Umbelopsis vinacea</name>
    <dbReference type="NCBI Taxonomy" id="44442"/>
    <lineage>
        <taxon>Eukaryota</taxon>
        <taxon>Fungi</taxon>
        <taxon>Fungi incertae sedis</taxon>
        <taxon>Mucoromycota</taxon>
        <taxon>Mucoromycotina</taxon>
        <taxon>Umbelopsidomycetes</taxon>
        <taxon>Umbelopsidales</taxon>
        <taxon>Umbelopsidaceae</taxon>
        <taxon>Umbelopsis</taxon>
    </lineage>
</organism>
<keyword evidence="3" id="KW-1185">Reference proteome</keyword>
<feature type="transmembrane region" description="Helical" evidence="1">
    <location>
        <begin position="117"/>
        <end position="148"/>
    </location>
</feature>
<feature type="transmembrane region" description="Helical" evidence="1">
    <location>
        <begin position="57"/>
        <end position="77"/>
    </location>
</feature>